<sequence>MSPRRRGTRRDAKLQHVETEVGNVQPDVGGHGDTDEVVTDQRIANSELAVIVEDVTTEQPAKRMKTDFLREESELEKVEQKAYEERRVYGSHDVKQLLFGLHSSVCNRLEKIESSLDMIALKCHYVDQKLVHIYESVAEMPLIVYPSSSVQDSMRKPARMVAPPKKRAAPVIIGLPQRNEPEVSVGVDSEGRMYHESAEISGGVRGSMQPAMTSKLASNIALITLNSEADFPNGSWLGEENNPECRVRCFIRPGELETINVLTSPEKMALALLDAIFDRDTLAISNISGISKYGKKQLDPLMIYGIRCHLLYMFNINEEDWHRIKLNIDSKCRTAFRRKRKGLPASPYKERSRQSFHVLLTEQNQEKPAPDTGGESSNDGLEIERDEALLLPQGEGEDQLQDGTIVEANGQMLQVFHATPEQIAQLQQSTQHIQILGEDGTTQVIQLTQDTEGLGVDGSDPDDTHMVTVHVPDEHDEDTNVESSNVVDGT</sequence>
<dbReference type="InterPro" id="IPR018379">
    <property type="entry name" value="BEN_domain"/>
</dbReference>
<feature type="compositionally biased region" description="Basic and acidic residues" evidence="12">
    <location>
        <begin position="9"/>
        <end position="19"/>
    </location>
</feature>
<dbReference type="PANTHER" id="PTHR16243:SF2">
    <property type="entry name" value="PROTEIN BANP"/>
    <property type="match status" value="1"/>
</dbReference>
<evidence type="ECO:0000256" key="12">
    <source>
        <dbReference type="SAM" id="MobiDB-lite"/>
    </source>
</evidence>
<evidence type="ECO:0000256" key="9">
    <source>
        <dbReference type="ARBA" id="ARBA00023163"/>
    </source>
</evidence>
<keyword evidence="5" id="KW-0156">Chromatin regulator</keyword>
<evidence type="ECO:0000256" key="4">
    <source>
        <dbReference type="ARBA" id="ARBA00022491"/>
    </source>
</evidence>
<dbReference type="PROSITE" id="PS51457">
    <property type="entry name" value="BEN"/>
    <property type="match status" value="1"/>
</dbReference>
<comment type="subcellular location">
    <subcellularLocation>
        <location evidence="1">Nucleus</location>
    </subcellularLocation>
</comment>
<evidence type="ECO:0000256" key="5">
    <source>
        <dbReference type="ARBA" id="ARBA00022853"/>
    </source>
</evidence>
<dbReference type="RefSeq" id="XP_014675647.1">
    <property type="nucleotide sequence ID" value="XM_014820161.1"/>
</dbReference>
<feature type="domain" description="BEN" evidence="13">
    <location>
        <begin position="244"/>
        <end position="339"/>
    </location>
</feature>
<keyword evidence="14" id="KW-1185">Reference proteome</keyword>
<dbReference type="Proteomes" id="UP000695022">
    <property type="component" value="Unplaced"/>
</dbReference>
<evidence type="ECO:0000313" key="15">
    <source>
        <dbReference type="RefSeq" id="XP_014675647.1"/>
    </source>
</evidence>
<keyword evidence="9" id="KW-0804">Transcription</keyword>
<feature type="region of interest" description="Disordered" evidence="12">
    <location>
        <begin position="1"/>
        <end position="35"/>
    </location>
</feature>
<evidence type="ECO:0000256" key="11">
    <source>
        <dbReference type="ARBA" id="ARBA00023306"/>
    </source>
</evidence>
<keyword evidence="10" id="KW-0539">Nucleus</keyword>
<evidence type="ECO:0000256" key="10">
    <source>
        <dbReference type="ARBA" id="ARBA00023242"/>
    </source>
</evidence>
<keyword evidence="7" id="KW-0175">Coiled coil</keyword>
<keyword evidence="11" id="KW-0131">Cell cycle</keyword>
<evidence type="ECO:0000256" key="3">
    <source>
        <dbReference type="ARBA" id="ARBA00015794"/>
    </source>
</evidence>
<dbReference type="Gene3D" id="1.10.10.2590">
    <property type="entry name" value="BEN domain"/>
    <property type="match status" value="1"/>
</dbReference>
<dbReference type="PANTHER" id="PTHR16243">
    <property type="entry name" value="BTG3-ASSOCIATED NUCLEAR PROTEIN BANP"/>
    <property type="match status" value="1"/>
</dbReference>
<evidence type="ECO:0000259" key="13">
    <source>
        <dbReference type="PROSITE" id="PS51457"/>
    </source>
</evidence>
<evidence type="ECO:0000256" key="1">
    <source>
        <dbReference type="ARBA" id="ARBA00004123"/>
    </source>
</evidence>
<keyword evidence="4" id="KW-0678">Repressor</keyword>
<gene>
    <name evidence="15" type="primary">LOC106815665</name>
</gene>
<dbReference type="SMART" id="SM01025">
    <property type="entry name" value="BEN"/>
    <property type="match status" value="1"/>
</dbReference>
<keyword evidence="8" id="KW-0238">DNA-binding</keyword>
<dbReference type="GeneID" id="106815665"/>
<comment type="similarity">
    <text evidence="2">Belongs to the BANP/SMAR1 family.</text>
</comment>
<evidence type="ECO:0000256" key="8">
    <source>
        <dbReference type="ARBA" id="ARBA00023125"/>
    </source>
</evidence>
<evidence type="ECO:0000313" key="14">
    <source>
        <dbReference type="Proteomes" id="UP000695022"/>
    </source>
</evidence>
<proteinExistence type="inferred from homology"/>
<dbReference type="Pfam" id="PF10523">
    <property type="entry name" value="BEN"/>
    <property type="match status" value="1"/>
</dbReference>
<keyword evidence="6" id="KW-0805">Transcription regulation</keyword>
<evidence type="ECO:0000256" key="6">
    <source>
        <dbReference type="ARBA" id="ARBA00023015"/>
    </source>
</evidence>
<dbReference type="InterPro" id="IPR042343">
    <property type="entry name" value="BANP"/>
</dbReference>
<protein>
    <recommendedName>
        <fullName evidence="3">Protein BANP</fullName>
    </recommendedName>
</protein>
<evidence type="ECO:0000256" key="2">
    <source>
        <dbReference type="ARBA" id="ARBA00009735"/>
    </source>
</evidence>
<accession>A0ABM1ETX6</accession>
<organism evidence="14 15">
    <name type="scientific">Priapulus caudatus</name>
    <name type="common">Priapulid worm</name>
    <dbReference type="NCBI Taxonomy" id="37621"/>
    <lineage>
        <taxon>Eukaryota</taxon>
        <taxon>Metazoa</taxon>
        <taxon>Ecdysozoa</taxon>
        <taxon>Scalidophora</taxon>
        <taxon>Priapulida</taxon>
        <taxon>Priapulimorpha</taxon>
        <taxon>Priapulimorphida</taxon>
        <taxon>Priapulidae</taxon>
        <taxon>Priapulus</taxon>
    </lineage>
</organism>
<name>A0ABM1ETX6_PRICU</name>
<evidence type="ECO:0000256" key="7">
    <source>
        <dbReference type="ARBA" id="ARBA00023054"/>
    </source>
</evidence>
<reference evidence="15" key="1">
    <citation type="submission" date="2025-08" db="UniProtKB">
        <authorList>
            <consortium name="RefSeq"/>
        </authorList>
    </citation>
    <scope>IDENTIFICATION</scope>
</reference>